<comment type="caution">
    <text evidence="3">The sequence shown here is derived from an EMBL/GenBank/DDBJ whole genome shotgun (WGS) entry which is preliminary data.</text>
</comment>
<evidence type="ECO:0000256" key="1">
    <source>
        <dbReference type="SAM" id="Coils"/>
    </source>
</evidence>
<keyword evidence="2" id="KW-0732">Signal</keyword>
<protein>
    <submittedName>
        <fullName evidence="3">Uncharacterized protein</fullName>
    </submittedName>
</protein>
<organism evidence="3 4">
    <name type="scientific">Idiomarina aquatica</name>
    <dbReference type="NCBI Taxonomy" id="1327752"/>
    <lineage>
        <taxon>Bacteria</taxon>
        <taxon>Pseudomonadati</taxon>
        <taxon>Pseudomonadota</taxon>
        <taxon>Gammaproteobacteria</taxon>
        <taxon>Alteromonadales</taxon>
        <taxon>Idiomarinaceae</taxon>
        <taxon>Idiomarina</taxon>
    </lineage>
</organism>
<proteinExistence type="predicted"/>
<keyword evidence="4" id="KW-1185">Reference proteome</keyword>
<feature type="chain" id="PRO_5041669923" evidence="2">
    <location>
        <begin position="22"/>
        <end position="296"/>
    </location>
</feature>
<feature type="signal peptide" evidence="2">
    <location>
        <begin position="1"/>
        <end position="21"/>
    </location>
</feature>
<accession>A0AA94EDE7</accession>
<name>A0AA94EDE7_9GAMM</name>
<feature type="coiled-coil region" evidence="1">
    <location>
        <begin position="145"/>
        <end position="219"/>
    </location>
</feature>
<reference evidence="4" key="1">
    <citation type="journal article" date="2018" name="Front. Microbiol.">
        <title>Genome-Based Analysis Reveals the Taxonomy and Diversity of the Family Idiomarinaceae.</title>
        <authorList>
            <person name="Liu Y."/>
            <person name="Lai Q."/>
            <person name="Shao Z."/>
        </authorList>
    </citation>
    <scope>NUCLEOTIDE SEQUENCE [LARGE SCALE GENOMIC DNA]</scope>
    <source>
        <strain evidence="4">SN-14</strain>
    </source>
</reference>
<keyword evidence="1" id="KW-0175">Coiled coil</keyword>
<dbReference type="Proteomes" id="UP000286680">
    <property type="component" value="Unassembled WGS sequence"/>
</dbReference>
<evidence type="ECO:0000256" key="2">
    <source>
        <dbReference type="SAM" id="SignalP"/>
    </source>
</evidence>
<evidence type="ECO:0000313" key="3">
    <source>
        <dbReference type="EMBL" id="RUO42413.1"/>
    </source>
</evidence>
<evidence type="ECO:0000313" key="4">
    <source>
        <dbReference type="Proteomes" id="UP000286680"/>
    </source>
</evidence>
<dbReference type="EMBL" id="PIPS01000003">
    <property type="protein sequence ID" value="RUO42413.1"/>
    <property type="molecule type" value="Genomic_DNA"/>
</dbReference>
<dbReference type="RefSeq" id="WP_126820145.1">
    <property type="nucleotide sequence ID" value="NZ_PIPS01000003.1"/>
</dbReference>
<gene>
    <name evidence="3" type="ORF">CWE23_09925</name>
</gene>
<sequence>MKKWLLSLAVASAFYGAAAQANEPYSELKNQLEIFTGIIQTAARQSGDDEARLSDFRYTYVRDQGVIYRVRLGQSGWRFVAPDAPEPPMPPEAADMGEFARDLQLDVVVEQGLRTAHRILSKLSGEYSEEWFELSEKQRDLAWDIREQERELRDIEFRLRNAEDSEKAELTRERNEIKRQLDELRAEQSALREKSEALKQELKAEREKIRQQQIETRDKAIANAEQLLSKTLCDYGITLKALPQDEFVTFILEGADNSAGERRRDRVYVFAMDDIRECSGNDGAADLIEAAKPYYF</sequence>
<dbReference type="AlphaFoldDB" id="A0AA94EDE7"/>